<proteinExistence type="predicted"/>
<dbReference type="InterPro" id="IPR052023">
    <property type="entry name" value="Histidine_kinase_KdpD"/>
</dbReference>
<dbReference type="EC" id="2.7.13.3" evidence="2"/>
<dbReference type="SUPFAM" id="SSF47384">
    <property type="entry name" value="Homodimeric domain of signal transducing histidine kinase"/>
    <property type="match status" value="1"/>
</dbReference>
<dbReference type="PANTHER" id="PTHR45569:SF1">
    <property type="entry name" value="SENSOR PROTEIN KDPD"/>
    <property type="match status" value="1"/>
</dbReference>
<dbReference type="Gene3D" id="3.30.565.10">
    <property type="entry name" value="Histidine kinase-like ATPase, C-terminal domain"/>
    <property type="match status" value="1"/>
</dbReference>
<dbReference type="PROSITE" id="PS50109">
    <property type="entry name" value="HIS_KIN"/>
    <property type="match status" value="1"/>
</dbReference>
<reference evidence="4 5" key="1">
    <citation type="submission" date="2021-12" db="EMBL/GenBank/DDBJ databases">
        <title>Discovery of the Pendulisporaceae a myxobacterial family with distinct sporulation behavior and unique specialized metabolism.</title>
        <authorList>
            <person name="Garcia R."/>
            <person name="Popoff A."/>
            <person name="Bader C.D."/>
            <person name="Loehr J."/>
            <person name="Walesch S."/>
            <person name="Walt C."/>
            <person name="Boldt J."/>
            <person name="Bunk B."/>
            <person name="Haeckl F.J.F.P.J."/>
            <person name="Gunesch A.P."/>
            <person name="Birkelbach J."/>
            <person name="Nuebel U."/>
            <person name="Pietschmann T."/>
            <person name="Bach T."/>
            <person name="Mueller R."/>
        </authorList>
    </citation>
    <scope>NUCLEOTIDE SEQUENCE [LARGE SCALE GENOMIC DNA]</scope>
    <source>
        <strain evidence="4 5">MSr11954</strain>
    </source>
</reference>
<evidence type="ECO:0000313" key="5">
    <source>
        <dbReference type="Proteomes" id="UP001370348"/>
    </source>
</evidence>
<feature type="domain" description="Histidine kinase" evidence="3">
    <location>
        <begin position="28"/>
        <end position="249"/>
    </location>
</feature>
<evidence type="ECO:0000256" key="2">
    <source>
        <dbReference type="ARBA" id="ARBA00012438"/>
    </source>
</evidence>
<dbReference type="RefSeq" id="WP_394826313.1">
    <property type="nucleotide sequence ID" value="NZ_CP089984.1"/>
</dbReference>
<dbReference type="InterPro" id="IPR003661">
    <property type="entry name" value="HisK_dim/P_dom"/>
</dbReference>
<keyword evidence="5" id="KW-1185">Reference proteome</keyword>
<dbReference type="SMART" id="SM00387">
    <property type="entry name" value="HATPase_c"/>
    <property type="match status" value="1"/>
</dbReference>
<dbReference type="InterPro" id="IPR036097">
    <property type="entry name" value="HisK_dim/P_sf"/>
</dbReference>
<protein>
    <recommendedName>
        <fullName evidence="2">histidine kinase</fullName>
        <ecNumber evidence="2">2.7.13.3</ecNumber>
    </recommendedName>
</protein>
<dbReference type="PANTHER" id="PTHR45569">
    <property type="entry name" value="SENSOR PROTEIN KDPD"/>
    <property type="match status" value="1"/>
</dbReference>
<dbReference type="InterPro" id="IPR005467">
    <property type="entry name" value="His_kinase_dom"/>
</dbReference>
<keyword evidence="4" id="KW-0808">Transferase</keyword>
<dbReference type="SUPFAM" id="SSF55874">
    <property type="entry name" value="ATPase domain of HSP90 chaperone/DNA topoisomerase II/histidine kinase"/>
    <property type="match status" value="1"/>
</dbReference>
<dbReference type="InterPro" id="IPR036890">
    <property type="entry name" value="HATPase_C_sf"/>
</dbReference>
<sequence length="253" mass="27240">MAAKSLSATRTVTGPGSTSRTFGDIAPVLVHDFKGPLSAVALNLDFVLEQLPPDSSFDSVRGALSECRHASDRIFRVIANLIDVSRWEEGRLALRCGSVVLPELFRRVVASHEVELAQSKVDMRIEVRDDLPAIDADADLLARVLHNLIDNALRNAKPHGTIVLSAHVSATRDVIELGIKNDGPPVPHATRAALFVRAVGTTEADGLGLNRGLGLYFCKLALEALGATIALSEEPGFPVAFVIRYPMPVRPSR</sequence>
<evidence type="ECO:0000259" key="3">
    <source>
        <dbReference type="PROSITE" id="PS50109"/>
    </source>
</evidence>
<name>A0ABZ2M0G1_9BACT</name>
<dbReference type="InterPro" id="IPR003594">
    <property type="entry name" value="HATPase_dom"/>
</dbReference>
<organism evidence="4 5">
    <name type="scientific">Pendulispora albinea</name>
    <dbReference type="NCBI Taxonomy" id="2741071"/>
    <lineage>
        <taxon>Bacteria</taxon>
        <taxon>Pseudomonadati</taxon>
        <taxon>Myxococcota</taxon>
        <taxon>Myxococcia</taxon>
        <taxon>Myxococcales</taxon>
        <taxon>Sorangiineae</taxon>
        <taxon>Pendulisporaceae</taxon>
        <taxon>Pendulispora</taxon>
    </lineage>
</organism>
<dbReference type="EMBL" id="CP089984">
    <property type="protein sequence ID" value="WXB16686.1"/>
    <property type="molecule type" value="Genomic_DNA"/>
</dbReference>
<accession>A0ABZ2M0G1</accession>
<gene>
    <name evidence="4" type="ORF">LZC94_05260</name>
</gene>
<comment type="catalytic activity">
    <reaction evidence="1">
        <text>ATP + protein L-histidine = ADP + protein N-phospho-L-histidine.</text>
        <dbReference type="EC" id="2.7.13.3"/>
    </reaction>
</comment>
<dbReference type="Proteomes" id="UP001370348">
    <property type="component" value="Chromosome"/>
</dbReference>
<evidence type="ECO:0000313" key="4">
    <source>
        <dbReference type="EMBL" id="WXB16686.1"/>
    </source>
</evidence>
<dbReference type="CDD" id="cd00082">
    <property type="entry name" value="HisKA"/>
    <property type="match status" value="1"/>
</dbReference>
<dbReference type="Pfam" id="PF02518">
    <property type="entry name" value="HATPase_c"/>
    <property type="match status" value="1"/>
</dbReference>
<keyword evidence="4" id="KW-0418">Kinase</keyword>
<dbReference type="Gene3D" id="1.10.287.130">
    <property type="match status" value="1"/>
</dbReference>
<dbReference type="GO" id="GO:0016301">
    <property type="term" value="F:kinase activity"/>
    <property type="evidence" value="ECO:0007669"/>
    <property type="project" value="UniProtKB-KW"/>
</dbReference>
<dbReference type="CDD" id="cd00075">
    <property type="entry name" value="HATPase"/>
    <property type="match status" value="1"/>
</dbReference>
<evidence type="ECO:0000256" key="1">
    <source>
        <dbReference type="ARBA" id="ARBA00000085"/>
    </source>
</evidence>